<evidence type="ECO:0000313" key="4">
    <source>
        <dbReference type="Proteomes" id="UP001530377"/>
    </source>
</evidence>
<evidence type="ECO:0000313" key="3">
    <source>
        <dbReference type="EMBL" id="KAL3808899.1"/>
    </source>
</evidence>
<organism evidence="3 4">
    <name type="scientific">Cyclostephanos tholiformis</name>
    <dbReference type="NCBI Taxonomy" id="382380"/>
    <lineage>
        <taxon>Eukaryota</taxon>
        <taxon>Sar</taxon>
        <taxon>Stramenopiles</taxon>
        <taxon>Ochrophyta</taxon>
        <taxon>Bacillariophyta</taxon>
        <taxon>Coscinodiscophyceae</taxon>
        <taxon>Thalassiosirophycidae</taxon>
        <taxon>Stephanodiscales</taxon>
        <taxon>Stephanodiscaceae</taxon>
        <taxon>Cyclostephanos</taxon>
    </lineage>
</organism>
<dbReference type="Pfam" id="PF14008">
    <property type="entry name" value="Metallophos_C"/>
    <property type="match status" value="1"/>
</dbReference>
<dbReference type="Gene3D" id="3.60.21.10">
    <property type="match status" value="1"/>
</dbReference>
<dbReference type="InterPro" id="IPR004843">
    <property type="entry name" value="Calcineurin-like_PHP"/>
</dbReference>
<dbReference type="InterPro" id="IPR029052">
    <property type="entry name" value="Metallo-depent_PP-like"/>
</dbReference>
<reference evidence="3 4" key="1">
    <citation type="submission" date="2024-10" db="EMBL/GenBank/DDBJ databases">
        <title>Updated reference genomes for cyclostephanoid diatoms.</title>
        <authorList>
            <person name="Roberts W.R."/>
            <person name="Alverson A.J."/>
        </authorList>
    </citation>
    <scope>NUCLEOTIDE SEQUENCE [LARGE SCALE GENOMIC DNA]</scope>
    <source>
        <strain evidence="3 4">AJA228-03</strain>
    </source>
</reference>
<accession>A0ABD3R7B0</accession>
<evidence type="ECO:0008006" key="5">
    <source>
        <dbReference type="Google" id="ProtNLM"/>
    </source>
</evidence>
<protein>
    <recommendedName>
        <fullName evidence="5">Calcineurin-like phosphoesterase domain-containing protein</fullName>
    </recommendedName>
</protein>
<dbReference type="AlphaFoldDB" id="A0ABD3R7B0"/>
<keyword evidence="4" id="KW-1185">Reference proteome</keyword>
<proteinExistence type="predicted"/>
<comment type="caution">
    <text evidence="3">The sequence shown here is derived from an EMBL/GenBank/DDBJ whole genome shotgun (WGS) entry which is preliminary data.</text>
</comment>
<name>A0ABD3R7B0_9STRA</name>
<dbReference type="Proteomes" id="UP001530377">
    <property type="component" value="Unassembled WGS sequence"/>
</dbReference>
<evidence type="ECO:0000259" key="1">
    <source>
        <dbReference type="Pfam" id="PF00149"/>
    </source>
</evidence>
<sequence>MEYSYDQPLLHTVMLSTEHDMAMGSSQYVWLEKDLGAVDRSITPWVVVEMHRPMYNPELHGWTGAIVSEGLQNEVEDLLVKSKVDLVLNGHYHSYFRSCDGLYFYECDNGGPTYITIGTGGAPLDGESSMIPNDYTEYFDKKHWGVGRASVLNATAMHWEFVAVGGEIMDEVWLTRDR</sequence>
<dbReference type="PANTHER" id="PTHR45778:SF7">
    <property type="entry name" value="PURPLE ACID PHOSPHATASE"/>
    <property type="match status" value="1"/>
</dbReference>
<dbReference type="SUPFAM" id="SSF56300">
    <property type="entry name" value="Metallo-dependent phosphatases"/>
    <property type="match status" value="1"/>
</dbReference>
<feature type="domain" description="Purple acid phosphatase C-terminal" evidence="2">
    <location>
        <begin position="111"/>
        <end position="171"/>
    </location>
</feature>
<dbReference type="InterPro" id="IPR025733">
    <property type="entry name" value="PAPs_C"/>
</dbReference>
<gene>
    <name evidence="3" type="ORF">ACHAXA_008013</name>
</gene>
<evidence type="ECO:0000259" key="2">
    <source>
        <dbReference type="Pfam" id="PF14008"/>
    </source>
</evidence>
<feature type="domain" description="Calcineurin-like phosphoesterase" evidence="1">
    <location>
        <begin position="25"/>
        <end position="95"/>
    </location>
</feature>
<dbReference type="EMBL" id="JALLPB020000461">
    <property type="protein sequence ID" value="KAL3808899.1"/>
    <property type="molecule type" value="Genomic_DNA"/>
</dbReference>
<dbReference type="PANTHER" id="PTHR45778">
    <property type="entry name" value="PURPLE ACID PHOSPHATASE-RELATED"/>
    <property type="match status" value="1"/>
</dbReference>
<dbReference type="Pfam" id="PF00149">
    <property type="entry name" value="Metallophos"/>
    <property type="match status" value="1"/>
</dbReference>